<accession>A0ABS4VZ26</accession>
<protein>
    <submittedName>
        <fullName evidence="2">Uncharacterized protein</fullName>
    </submittedName>
</protein>
<evidence type="ECO:0000256" key="1">
    <source>
        <dbReference type="SAM" id="MobiDB-lite"/>
    </source>
</evidence>
<feature type="region of interest" description="Disordered" evidence="1">
    <location>
        <begin position="20"/>
        <end position="53"/>
    </location>
</feature>
<comment type="caution">
    <text evidence="2">The sequence shown here is derived from an EMBL/GenBank/DDBJ whole genome shotgun (WGS) entry which is preliminary data.</text>
</comment>
<dbReference type="EMBL" id="JAGINU010000001">
    <property type="protein sequence ID" value="MBP2369175.1"/>
    <property type="molecule type" value="Genomic_DNA"/>
</dbReference>
<evidence type="ECO:0000313" key="2">
    <source>
        <dbReference type="EMBL" id="MBP2369175.1"/>
    </source>
</evidence>
<sequence>MSHEHDYGYDLAHEMKVVARLPQQRRGTSRPLGVPTREVDPDTDLGHDMAHGS</sequence>
<proteinExistence type="predicted"/>
<dbReference type="Proteomes" id="UP001519295">
    <property type="component" value="Unassembled WGS sequence"/>
</dbReference>
<organism evidence="2 3">
    <name type="scientific">Pseudonocardia parietis</name>
    <dbReference type="NCBI Taxonomy" id="570936"/>
    <lineage>
        <taxon>Bacteria</taxon>
        <taxon>Bacillati</taxon>
        <taxon>Actinomycetota</taxon>
        <taxon>Actinomycetes</taxon>
        <taxon>Pseudonocardiales</taxon>
        <taxon>Pseudonocardiaceae</taxon>
        <taxon>Pseudonocardia</taxon>
    </lineage>
</organism>
<evidence type="ECO:0000313" key="3">
    <source>
        <dbReference type="Proteomes" id="UP001519295"/>
    </source>
</evidence>
<gene>
    <name evidence="2" type="ORF">JOF36_004871</name>
</gene>
<keyword evidence="3" id="KW-1185">Reference proteome</keyword>
<dbReference type="RefSeq" id="WP_210031044.1">
    <property type="nucleotide sequence ID" value="NZ_JAGINU010000001.1"/>
</dbReference>
<feature type="compositionally biased region" description="Basic and acidic residues" evidence="1">
    <location>
        <begin position="37"/>
        <end position="53"/>
    </location>
</feature>
<reference evidence="2 3" key="1">
    <citation type="submission" date="2021-03" db="EMBL/GenBank/DDBJ databases">
        <title>Sequencing the genomes of 1000 actinobacteria strains.</title>
        <authorList>
            <person name="Klenk H.-P."/>
        </authorList>
    </citation>
    <scope>NUCLEOTIDE SEQUENCE [LARGE SCALE GENOMIC DNA]</scope>
    <source>
        <strain evidence="2 3">DSM 45256</strain>
    </source>
</reference>
<name>A0ABS4VZ26_9PSEU</name>